<evidence type="ECO:0000313" key="8">
    <source>
        <dbReference type="EMBL" id="KAJ1989348.1"/>
    </source>
</evidence>
<keyword evidence="9" id="KW-1185">Reference proteome</keyword>
<evidence type="ECO:0000256" key="3">
    <source>
        <dbReference type="ARBA" id="ARBA00023163"/>
    </source>
</evidence>
<comment type="caution">
    <text evidence="8">The sequence shown here is derived from an EMBL/GenBank/DDBJ whole genome shotgun (WGS) entry which is preliminary data.</text>
</comment>
<dbReference type="PROSITE" id="PS51293">
    <property type="entry name" value="SANT"/>
    <property type="match status" value="1"/>
</dbReference>
<dbReference type="CDD" id="cd00167">
    <property type="entry name" value="SANT"/>
    <property type="match status" value="2"/>
</dbReference>
<evidence type="ECO:0000256" key="4">
    <source>
        <dbReference type="ARBA" id="ARBA00023242"/>
    </source>
</evidence>
<name>A0ABQ8PK73_9FUNG</name>
<dbReference type="PANTHER" id="PTHR46621:SF1">
    <property type="entry name" value="SNRNA-ACTIVATING PROTEIN COMPLEX SUBUNIT 4"/>
    <property type="match status" value="1"/>
</dbReference>
<dbReference type="Pfam" id="PF13921">
    <property type="entry name" value="Myb_DNA-bind_6"/>
    <property type="match status" value="1"/>
</dbReference>
<accession>A0ABQ8PK73</accession>
<feature type="domain" description="Myb-like" evidence="5">
    <location>
        <begin position="206"/>
        <end position="248"/>
    </location>
</feature>
<reference evidence="8" key="1">
    <citation type="submission" date="2022-07" db="EMBL/GenBank/DDBJ databases">
        <title>Phylogenomic reconstructions and comparative analyses of Kickxellomycotina fungi.</title>
        <authorList>
            <person name="Reynolds N.K."/>
            <person name="Stajich J.E."/>
            <person name="Barry K."/>
            <person name="Grigoriev I.V."/>
            <person name="Crous P."/>
            <person name="Smith M.E."/>
        </authorList>
    </citation>
    <scope>NUCLEOTIDE SEQUENCE</scope>
    <source>
        <strain evidence="8">BCRC 34882</strain>
    </source>
</reference>
<sequence>MASGEVIQIYVCAHISYDGTNDYFTEWVDMSSQLVVVDPAYKLCTLYDTVGLGAYKYSAVISCGDSGRVIDECQTFSEADITNDMLLRLESAIQTTVPSKLGKSKIQVDLVGNETWSTDEFKSLLRLTLRYREANRRISWQNLMHYVLGYTKETCNNQYRLILAQYQNCVSGCEIPDNYKNIVIELKELLKECSVLDEIYRTVTAKWTLEDDQRLLMLLNRGKAWSQIASEMGKFTERQCITRKYRLIDRKKKLDQQLLSGLELHQPLVMGTLPDGTTVALGEIEFIHRKVKKETPIFTKSWTQADDDKLYDLVTQQRRFDYEYLKSYFPEIGYNQMIMALQRISIQRDRGSDMWTKEEEEVLDNLIRKHGKKWTKIAREMPTERTAKQCYDHCRWRSKGTQLKSTIWSEKETILLEVLVELFMQNKLLPLSEQRTRASESTERTLIKLLAPGNSAPIDELQQADPMYEEHSDPNYTVSVHDILVSRL</sequence>
<evidence type="ECO:0000256" key="1">
    <source>
        <dbReference type="ARBA" id="ARBA00023015"/>
    </source>
</evidence>
<dbReference type="PROSITE" id="PS51294">
    <property type="entry name" value="HTH_MYB"/>
    <property type="match status" value="1"/>
</dbReference>
<dbReference type="PANTHER" id="PTHR46621">
    <property type="entry name" value="SNRNA-ACTIVATING PROTEIN COMPLEX SUBUNIT 4"/>
    <property type="match status" value="1"/>
</dbReference>
<evidence type="ECO:0000256" key="2">
    <source>
        <dbReference type="ARBA" id="ARBA00023125"/>
    </source>
</evidence>
<feature type="domain" description="SANT" evidence="6">
    <location>
        <begin position="350"/>
        <end position="393"/>
    </location>
</feature>
<dbReference type="InterPro" id="IPR001005">
    <property type="entry name" value="SANT/Myb"/>
</dbReference>
<evidence type="ECO:0000259" key="6">
    <source>
        <dbReference type="PROSITE" id="PS51293"/>
    </source>
</evidence>
<dbReference type="PROSITE" id="PS50090">
    <property type="entry name" value="MYB_LIKE"/>
    <property type="match status" value="2"/>
</dbReference>
<evidence type="ECO:0000259" key="7">
    <source>
        <dbReference type="PROSITE" id="PS51294"/>
    </source>
</evidence>
<dbReference type="Gene3D" id="1.10.10.60">
    <property type="entry name" value="Homeodomain-like"/>
    <property type="match status" value="2"/>
</dbReference>
<keyword evidence="3" id="KW-0804">Transcription</keyword>
<dbReference type="SUPFAM" id="SSF46689">
    <property type="entry name" value="Homeodomain-like"/>
    <property type="match status" value="2"/>
</dbReference>
<keyword evidence="1" id="KW-0805">Transcription regulation</keyword>
<dbReference type="InterPro" id="IPR051575">
    <property type="entry name" value="Myb-like_DNA-bd"/>
</dbReference>
<keyword evidence="4" id="KW-0539">Nucleus</keyword>
<dbReference type="Pfam" id="PF00249">
    <property type="entry name" value="Myb_DNA-binding"/>
    <property type="match status" value="1"/>
</dbReference>
<evidence type="ECO:0000259" key="5">
    <source>
        <dbReference type="PROSITE" id="PS50090"/>
    </source>
</evidence>
<organism evidence="8 9">
    <name type="scientific">Coemansia umbellata</name>
    <dbReference type="NCBI Taxonomy" id="1424467"/>
    <lineage>
        <taxon>Eukaryota</taxon>
        <taxon>Fungi</taxon>
        <taxon>Fungi incertae sedis</taxon>
        <taxon>Zoopagomycota</taxon>
        <taxon>Kickxellomycotina</taxon>
        <taxon>Kickxellomycetes</taxon>
        <taxon>Kickxellales</taxon>
        <taxon>Kickxellaceae</taxon>
        <taxon>Coemansia</taxon>
    </lineage>
</organism>
<gene>
    <name evidence="8" type="primary">MYBL2</name>
    <name evidence="8" type="ORF">EDC05_004742</name>
</gene>
<dbReference type="SMART" id="SM00717">
    <property type="entry name" value="SANT"/>
    <property type="match status" value="3"/>
</dbReference>
<feature type="domain" description="HTH myb-type" evidence="7">
    <location>
        <begin position="355"/>
        <end position="401"/>
    </location>
</feature>
<evidence type="ECO:0000313" key="9">
    <source>
        <dbReference type="Proteomes" id="UP001151295"/>
    </source>
</evidence>
<feature type="domain" description="Myb-like" evidence="5">
    <location>
        <begin position="347"/>
        <end position="393"/>
    </location>
</feature>
<keyword evidence="2" id="KW-0238">DNA-binding</keyword>
<dbReference type="InterPro" id="IPR017930">
    <property type="entry name" value="Myb_dom"/>
</dbReference>
<proteinExistence type="predicted"/>
<dbReference type="EMBL" id="JANBQD010000071">
    <property type="protein sequence ID" value="KAJ1989348.1"/>
    <property type="molecule type" value="Genomic_DNA"/>
</dbReference>
<dbReference type="InterPro" id="IPR009057">
    <property type="entry name" value="Homeodomain-like_sf"/>
</dbReference>
<protein>
    <submittedName>
        <fullName evidence="8">Myb- protein B</fullName>
    </submittedName>
</protein>
<dbReference type="InterPro" id="IPR017884">
    <property type="entry name" value="SANT_dom"/>
</dbReference>
<dbReference type="Proteomes" id="UP001151295">
    <property type="component" value="Unassembled WGS sequence"/>
</dbReference>